<dbReference type="GO" id="GO:0016887">
    <property type="term" value="F:ATP hydrolysis activity"/>
    <property type="evidence" value="ECO:0007669"/>
    <property type="project" value="InterPro"/>
</dbReference>
<dbReference type="RefSeq" id="WP_078764941.1">
    <property type="nucleotide sequence ID" value="NZ_FUXZ01000002.1"/>
</dbReference>
<dbReference type="InterPro" id="IPR027417">
    <property type="entry name" value="P-loop_NTPase"/>
</dbReference>
<dbReference type="GO" id="GO:0005524">
    <property type="term" value="F:ATP binding"/>
    <property type="evidence" value="ECO:0007669"/>
    <property type="project" value="UniProtKB-KW"/>
</dbReference>
<dbReference type="EMBL" id="FUXZ01000002">
    <property type="protein sequence ID" value="SKA59645.1"/>
    <property type="molecule type" value="Genomic_DNA"/>
</dbReference>
<dbReference type="InterPro" id="IPR003593">
    <property type="entry name" value="AAA+_ATPase"/>
</dbReference>
<dbReference type="Proteomes" id="UP000190814">
    <property type="component" value="Unassembled WGS sequence"/>
</dbReference>
<evidence type="ECO:0000256" key="3">
    <source>
        <dbReference type="ARBA" id="ARBA00022840"/>
    </source>
</evidence>
<dbReference type="PANTHER" id="PTHR42939:SF1">
    <property type="entry name" value="ABC TRANSPORTER ATP-BINDING PROTEIN ALBC-RELATED"/>
    <property type="match status" value="1"/>
</dbReference>
<name>A0A1T4V3X4_9FIRM</name>
<accession>A0A1T4V3X4</accession>
<dbReference type="InterPro" id="IPR017871">
    <property type="entry name" value="ABC_transporter-like_CS"/>
</dbReference>
<keyword evidence="1" id="KW-0813">Transport</keyword>
<dbReference type="Pfam" id="PF00005">
    <property type="entry name" value="ABC_tran"/>
    <property type="match status" value="1"/>
</dbReference>
<dbReference type="OrthoDB" id="9775135at2"/>
<protein>
    <submittedName>
        <fullName evidence="6">ABC-2 type transport system ATP-binding protein</fullName>
    </submittedName>
</protein>
<evidence type="ECO:0000256" key="1">
    <source>
        <dbReference type="ARBA" id="ARBA00022448"/>
    </source>
</evidence>
<dbReference type="SUPFAM" id="SSF52540">
    <property type="entry name" value="P-loop containing nucleoside triphosphate hydrolases"/>
    <property type="match status" value="1"/>
</dbReference>
<sequence>MKLVLEEIFKKFDDKVVIADTGFTFESGKIYGLLGRNGAGKTTLFNIINDDIKAEHGKVYLTDDEGNTRKLDIEDIGYVISAPVVPNFLTGREMLKFFIEINQKRIKDLKTIDEYFDMVSIDEADRYRLAKDYSHGMKNKMMMLLNFISNPDVWLLDEPLTSLDVVVADEMKQLLRTMKGDHIMILSTHIMELATGLCDEIVLLKDGKLLPLDKGDMTKEEFEKFIIDILKSDYSSEGSAEEVSNEEKEEVVND</sequence>
<feature type="compositionally biased region" description="Acidic residues" evidence="4">
    <location>
        <begin position="239"/>
        <end position="254"/>
    </location>
</feature>
<organism evidence="6 7">
    <name type="scientific">Eubacterium uniforme</name>
    <dbReference type="NCBI Taxonomy" id="39495"/>
    <lineage>
        <taxon>Bacteria</taxon>
        <taxon>Bacillati</taxon>
        <taxon>Bacillota</taxon>
        <taxon>Clostridia</taxon>
        <taxon>Eubacteriales</taxon>
        <taxon>Eubacteriaceae</taxon>
        <taxon>Eubacterium</taxon>
    </lineage>
</organism>
<keyword evidence="3 6" id="KW-0067">ATP-binding</keyword>
<dbReference type="CDD" id="cd03230">
    <property type="entry name" value="ABC_DR_subfamily_A"/>
    <property type="match status" value="1"/>
</dbReference>
<dbReference type="PROSITE" id="PS00211">
    <property type="entry name" value="ABC_TRANSPORTER_1"/>
    <property type="match status" value="1"/>
</dbReference>
<dbReference type="AlphaFoldDB" id="A0A1T4V3X4"/>
<dbReference type="SMART" id="SM00382">
    <property type="entry name" value="AAA"/>
    <property type="match status" value="1"/>
</dbReference>
<evidence type="ECO:0000259" key="5">
    <source>
        <dbReference type="PROSITE" id="PS50893"/>
    </source>
</evidence>
<dbReference type="Gene3D" id="3.40.50.300">
    <property type="entry name" value="P-loop containing nucleotide triphosphate hydrolases"/>
    <property type="match status" value="1"/>
</dbReference>
<feature type="domain" description="ABC transporter" evidence="5">
    <location>
        <begin position="3"/>
        <end position="231"/>
    </location>
</feature>
<reference evidence="6 7" key="1">
    <citation type="submission" date="2017-02" db="EMBL/GenBank/DDBJ databases">
        <authorList>
            <person name="Peterson S.W."/>
        </authorList>
    </citation>
    <scope>NUCLEOTIDE SEQUENCE [LARGE SCALE GENOMIC DNA]</scope>
    <source>
        <strain evidence="6 7">ATCC 35992</strain>
    </source>
</reference>
<evidence type="ECO:0000256" key="2">
    <source>
        <dbReference type="ARBA" id="ARBA00022741"/>
    </source>
</evidence>
<dbReference type="STRING" id="39495.SAMN02745111_00041"/>
<keyword evidence="7" id="KW-1185">Reference proteome</keyword>
<keyword evidence="2" id="KW-0547">Nucleotide-binding</keyword>
<gene>
    <name evidence="6" type="ORF">SAMN02745111_00041</name>
</gene>
<evidence type="ECO:0000313" key="6">
    <source>
        <dbReference type="EMBL" id="SKA59645.1"/>
    </source>
</evidence>
<dbReference type="PANTHER" id="PTHR42939">
    <property type="entry name" value="ABC TRANSPORTER ATP-BINDING PROTEIN ALBC-RELATED"/>
    <property type="match status" value="1"/>
</dbReference>
<dbReference type="InterPro" id="IPR051782">
    <property type="entry name" value="ABC_Transporter_VariousFunc"/>
</dbReference>
<dbReference type="PROSITE" id="PS50893">
    <property type="entry name" value="ABC_TRANSPORTER_2"/>
    <property type="match status" value="1"/>
</dbReference>
<feature type="region of interest" description="Disordered" evidence="4">
    <location>
        <begin position="235"/>
        <end position="254"/>
    </location>
</feature>
<dbReference type="InterPro" id="IPR003439">
    <property type="entry name" value="ABC_transporter-like_ATP-bd"/>
</dbReference>
<evidence type="ECO:0000256" key="4">
    <source>
        <dbReference type="SAM" id="MobiDB-lite"/>
    </source>
</evidence>
<proteinExistence type="predicted"/>
<evidence type="ECO:0000313" key="7">
    <source>
        <dbReference type="Proteomes" id="UP000190814"/>
    </source>
</evidence>